<dbReference type="PROSITE" id="PS50929">
    <property type="entry name" value="ABC_TM1F"/>
    <property type="match status" value="1"/>
</dbReference>
<dbReference type="SMART" id="SM00382">
    <property type="entry name" value="AAA"/>
    <property type="match status" value="1"/>
</dbReference>
<evidence type="ECO:0000256" key="7">
    <source>
        <dbReference type="SAM" id="Phobius"/>
    </source>
</evidence>
<dbReference type="Pfam" id="PF00664">
    <property type="entry name" value="ABC_membrane"/>
    <property type="match status" value="1"/>
</dbReference>
<evidence type="ECO:0000259" key="9">
    <source>
        <dbReference type="PROSITE" id="PS50929"/>
    </source>
</evidence>
<evidence type="ECO:0000256" key="3">
    <source>
        <dbReference type="ARBA" id="ARBA00022741"/>
    </source>
</evidence>
<dbReference type="CDD" id="cd07346">
    <property type="entry name" value="ABC_6TM_exporters"/>
    <property type="match status" value="1"/>
</dbReference>
<dbReference type="EMBL" id="JAAGPU010000026">
    <property type="protein sequence ID" value="NEU05820.1"/>
    <property type="molecule type" value="Genomic_DNA"/>
</dbReference>
<dbReference type="SUPFAM" id="SSF52540">
    <property type="entry name" value="P-loop containing nucleoside triphosphate hydrolases"/>
    <property type="match status" value="1"/>
</dbReference>
<dbReference type="GO" id="GO:0016887">
    <property type="term" value="F:ATP hydrolysis activity"/>
    <property type="evidence" value="ECO:0007669"/>
    <property type="project" value="InterPro"/>
</dbReference>
<evidence type="ECO:0000256" key="4">
    <source>
        <dbReference type="ARBA" id="ARBA00022840"/>
    </source>
</evidence>
<comment type="subcellular location">
    <subcellularLocation>
        <location evidence="1">Cell membrane</location>
        <topology evidence="1">Multi-pass membrane protein</topology>
    </subcellularLocation>
</comment>
<dbReference type="InterPro" id="IPR027417">
    <property type="entry name" value="P-loop_NTPase"/>
</dbReference>
<keyword evidence="5 7" id="KW-1133">Transmembrane helix</keyword>
<dbReference type="PROSITE" id="PS50893">
    <property type="entry name" value="ABC_TRANSPORTER_2"/>
    <property type="match status" value="1"/>
</dbReference>
<feature type="domain" description="ABC transporter" evidence="8">
    <location>
        <begin position="337"/>
        <end position="557"/>
    </location>
</feature>
<sequence length="557" mass="64011">MKNKYIKIYNVYRRYVKNHSKIILLMVSILTILTIATMYQPIIMAKLIDNIIGSKWQRVKVILIKFIIIYAIISILTNATEYVKKILVNKVTLNLRKDISSSILDLEVKEFESISKGEFITIMNNDIESISTFLIEKSVVILDLIEFIILGLVLFLLNYKLAIIILLNFPISLVVFKIFGEKLAYYDKEYKEIQDEYNNFNQECISGFNIINILQAQNTIKYKFNCIINKQYINSKKINKVNVKSNLLGELINGILYTILILVACYEIYNGRLTIGIFIAFNSYASTFSNSLFNITSINKDLQQITVSINRIEKIISDKANKSKCLDDEYPIFKHEILFKNVSFAYSREMPKILNNISFRLKNRCINGIIGENGIGKTTILKLLMKLYSDYEGEILFDNIELKKISKSKLYKKITYIPQDTFLFTATIKENLTLGNLKCDEKSIIHVCESLNIHNFIDELDKGYDTLIGTKGIQLSGGQKQKLTVARGLLRKSEVFLFDEITSSADSNSEENIIEVMKTLIKMNKTVIIVSHKEKILENCDNIIRLNNCLLKSKGVV</sequence>
<organism evidence="10 11">
    <name type="scientific">Clostridium senegalense</name>
    <dbReference type="NCBI Taxonomy" id="1465809"/>
    <lineage>
        <taxon>Bacteria</taxon>
        <taxon>Bacillati</taxon>
        <taxon>Bacillota</taxon>
        <taxon>Clostridia</taxon>
        <taxon>Eubacteriales</taxon>
        <taxon>Clostridiaceae</taxon>
        <taxon>Clostridium</taxon>
    </lineage>
</organism>
<dbReference type="Gene3D" id="3.40.50.300">
    <property type="entry name" value="P-loop containing nucleotide triphosphate hydrolases"/>
    <property type="match status" value="1"/>
</dbReference>
<keyword evidence="4 10" id="KW-0067">ATP-binding</keyword>
<gene>
    <name evidence="10" type="ORF">G3M99_13370</name>
</gene>
<feature type="transmembrane region" description="Helical" evidence="7">
    <location>
        <begin position="247"/>
        <end position="269"/>
    </location>
</feature>
<dbReference type="InterPro" id="IPR017871">
    <property type="entry name" value="ABC_transporter-like_CS"/>
</dbReference>
<dbReference type="Pfam" id="PF00005">
    <property type="entry name" value="ABC_tran"/>
    <property type="match status" value="1"/>
</dbReference>
<evidence type="ECO:0000259" key="8">
    <source>
        <dbReference type="PROSITE" id="PS50893"/>
    </source>
</evidence>
<dbReference type="PANTHER" id="PTHR43394">
    <property type="entry name" value="ATP-DEPENDENT PERMEASE MDL1, MITOCHONDRIAL"/>
    <property type="match status" value="1"/>
</dbReference>
<keyword evidence="2 7" id="KW-0812">Transmembrane</keyword>
<keyword evidence="6 7" id="KW-0472">Membrane</keyword>
<dbReference type="RefSeq" id="WP_199870471.1">
    <property type="nucleotide sequence ID" value="NZ_JAAGPU010000026.1"/>
</dbReference>
<dbReference type="GO" id="GO:0005524">
    <property type="term" value="F:ATP binding"/>
    <property type="evidence" value="ECO:0007669"/>
    <property type="project" value="UniProtKB-KW"/>
</dbReference>
<dbReference type="AlphaFoldDB" id="A0A6M0H531"/>
<feature type="domain" description="ABC transmembrane type-1" evidence="9">
    <location>
        <begin position="24"/>
        <end position="304"/>
    </location>
</feature>
<dbReference type="PROSITE" id="PS00211">
    <property type="entry name" value="ABC_TRANSPORTER_1"/>
    <property type="match status" value="1"/>
</dbReference>
<dbReference type="InterPro" id="IPR011527">
    <property type="entry name" value="ABC1_TM_dom"/>
</dbReference>
<evidence type="ECO:0000313" key="10">
    <source>
        <dbReference type="EMBL" id="NEU05820.1"/>
    </source>
</evidence>
<dbReference type="Proteomes" id="UP000481872">
    <property type="component" value="Unassembled WGS sequence"/>
</dbReference>
<evidence type="ECO:0000256" key="2">
    <source>
        <dbReference type="ARBA" id="ARBA00022692"/>
    </source>
</evidence>
<accession>A0A6M0H531</accession>
<dbReference type="InterPro" id="IPR003439">
    <property type="entry name" value="ABC_transporter-like_ATP-bd"/>
</dbReference>
<proteinExistence type="predicted"/>
<keyword evidence="3" id="KW-0547">Nucleotide-binding</keyword>
<dbReference type="PANTHER" id="PTHR43394:SF1">
    <property type="entry name" value="ATP-BINDING CASSETTE SUB-FAMILY B MEMBER 10, MITOCHONDRIAL"/>
    <property type="match status" value="1"/>
</dbReference>
<comment type="caution">
    <text evidence="10">The sequence shown here is derived from an EMBL/GenBank/DDBJ whole genome shotgun (WGS) entry which is preliminary data.</text>
</comment>
<protein>
    <submittedName>
        <fullName evidence="10">ABC transporter ATP-binding protein</fullName>
    </submittedName>
</protein>
<evidence type="ECO:0000313" key="11">
    <source>
        <dbReference type="Proteomes" id="UP000481872"/>
    </source>
</evidence>
<dbReference type="InterPro" id="IPR039421">
    <property type="entry name" value="Type_1_exporter"/>
</dbReference>
<feature type="transmembrane region" description="Helical" evidence="7">
    <location>
        <begin position="21"/>
        <end position="42"/>
    </location>
</feature>
<dbReference type="InterPro" id="IPR003593">
    <property type="entry name" value="AAA+_ATPase"/>
</dbReference>
<dbReference type="GO" id="GO:0005886">
    <property type="term" value="C:plasma membrane"/>
    <property type="evidence" value="ECO:0007669"/>
    <property type="project" value="UniProtKB-SubCell"/>
</dbReference>
<dbReference type="Gene3D" id="1.20.1560.10">
    <property type="entry name" value="ABC transporter type 1, transmembrane domain"/>
    <property type="match status" value="1"/>
</dbReference>
<dbReference type="SUPFAM" id="SSF90123">
    <property type="entry name" value="ABC transporter transmembrane region"/>
    <property type="match status" value="1"/>
</dbReference>
<evidence type="ECO:0000256" key="5">
    <source>
        <dbReference type="ARBA" id="ARBA00022989"/>
    </source>
</evidence>
<evidence type="ECO:0000256" key="1">
    <source>
        <dbReference type="ARBA" id="ARBA00004651"/>
    </source>
</evidence>
<feature type="transmembrane region" description="Helical" evidence="7">
    <location>
        <begin position="139"/>
        <end position="157"/>
    </location>
</feature>
<keyword evidence="11" id="KW-1185">Reference proteome</keyword>
<dbReference type="GO" id="GO:0015421">
    <property type="term" value="F:ABC-type oligopeptide transporter activity"/>
    <property type="evidence" value="ECO:0007669"/>
    <property type="project" value="TreeGrafter"/>
</dbReference>
<evidence type="ECO:0000256" key="6">
    <source>
        <dbReference type="ARBA" id="ARBA00023136"/>
    </source>
</evidence>
<reference evidence="10 11" key="1">
    <citation type="submission" date="2020-02" db="EMBL/GenBank/DDBJ databases">
        <title>Genome assembly of a novel Clostridium senegalense strain.</title>
        <authorList>
            <person name="Gupta T.B."/>
            <person name="Jauregui R."/>
            <person name="Maclean P."/>
            <person name="Nawarathana A."/>
            <person name="Brightwell G."/>
        </authorList>
    </citation>
    <scope>NUCLEOTIDE SEQUENCE [LARGE SCALE GENOMIC DNA]</scope>
    <source>
        <strain evidence="10 11">AGRFS4</strain>
    </source>
</reference>
<name>A0A6M0H531_9CLOT</name>
<dbReference type="InterPro" id="IPR036640">
    <property type="entry name" value="ABC1_TM_sf"/>
</dbReference>
<feature type="transmembrane region" description="Helical" evidence="7">
    <location>
        <begin position="62"/>
        <end position="80"/>
    </location>
</feature>
<feature type="transmembrane region" description="Helical" evidence="7">
    <location>
        <begin position="163"/>
        <end position="180"/>
    </location>
</feature>